<organism evidence="1 2">
    <name type="scientific">Gimesia panareensis</name>
    <dbReference type="NCBI Taxonomy" id="2527978"/>
    <lineage>
        <taxon>Bacteria</taxon>
        <taxon>Pseudomonadati</taxon>
        <taxon>Planctomycetota</taxon>
        <taxon>Planctomycetia</taxon>
        <taxon>Planctomycetales</taxon>
        <taxon>Planctomycetaceae</taxon>
        <taxon>Gimesia</taxon>
    </lineage>
</organism>
<dbReference type="Proteomes" id="UP000320839">
    <property type="component" value="Chromosome"/>
</dbReference>
<dbReference type="PANTHER" id="PTHR14136:SF17">
    <property type="entry name" value="BTB_POZ DOMAIN-CONTAINING PROTEIN KCTD9"/>
    <property type="match status" value="1"/>
</dbReference>
<dbReference type="EMBL" id="CP036317">
    <property type="protein sequence ID" value="QDV17115.1"/>
    <property type="molecule type" value="Genomic_DNA"/>
</dbReference>
<proteinExistence type="predicted"/>
<evidence type="ECO:0000313" key="2">
    <source>
        <dbReference type="Proteomes" id="UP000320839"/>
    </source>
</evidence>
<dbReference type="Gene3D" id="2.160.20.80">
    <property type="entry name" value="E3 ubiquitin-protein ligase SopA"/>
    <property type="match status" value="2"/>
</dbReference>
<dbReference type="InterPro" id="IPR051082">
    <property type="entry name" value="Pentapeptide-BTB/POZ_domain"/>
</dbReference>
<gene>
    <name evidence="1" type="ORF">Pan153_17500</name>
</gene>
<name>A0A518FLH1_9PLAN</name>
<accession>A0A518FLH1</accession>
<dbReference type="PANTHER" id="PTHR14136">
    <property type="entry name" value="BTB_POZ DOMAIN-CONTAINING PROTEIN KCTD9"/>
    <property type="match status" value="1"/>
</dbReference>
<evidence type="ECO:0000313" key="1">
    <source>
        <dbReference type="EMBL" id="QDV17115.1"/>
    </source>
</evidence>
<dbReference type="AlphaFoldDB" id="A0A518FLH1"/>
<dbReference type="OrthoDB" id="227009at2"/>
<dbReference type="SUPFAM" id="SSF141571">
    <property type="entry name" value="Pentapeptide repeat-like"/>
    <property type="match status" value="1"/>
</dbReference>
<dbReference type="InterPro" id="IPR001646">
    <property type="entry name" value="5peptide_repeat"/>
</dbReference>
<sequence>MPSGGNKFKGQLARPDTQIGVPDVRYDILDWTTEGSAGKIFKYGDPADAPWLINVTLPWECMMASIHDRWSEHQPLDIRALLLRSDECRSPFSVTDEGLCDFRGIRIDASFHKMTIRRVDFSSAVLGDGQFVGACDDCKFVEFVCDGNLGREFLNSVFHKARLNNSVFYGKFINCDFSDANLTGVRGRHIRFERCTFENTNLRKASFYDSTFVECKLINCTMRSGSLAGSSFDNCELNDCDLSKTVMTRVKGLE</sequence>
<reference evidence="1 2" key="1">
    <citation type="submission" date="2019-02" db="EMBL/GenBank/DDBJ databases">
        <title>Deep-cultivation of Planctomycetes and their phenomic and genomic characterization uncovers novel biology.</title>
        <authorList>
            <person name="Wiegand S."/>
            <person name="Jogler M."/>
            <person name="Boedeker C."/>
            <person name="Pinto D."/>
            <person name="Vollmers J."/>
            <person name="Rivas-Marin E."/>
            <person name="Kohn T."/>
            <person name="Peeters S.H."/>
            <person name="Heuer A."/>
            <person name="Rast P."/>
            <person name="Oberbeckmann S."/>
            <person name="Bunk B."/>
            <person name="Jeske O."/>
            <person name="Meyerdierks A."/>
            <person name="Storesund J.E."/>
            <person name="Kallscheuer N."/>
            <person name="Luecker S."/>
            <person name="Lage O.M."/>
            <person name="Pohl T."/>
            <person name="Merkel B.J."/>
            <person name="Hornburger P."/>
            <person name="Mueller R.-W."/>
            <person name="Bruemmer F."/>
            <person name="Labrenz M."/>
            <person name="Spormann A.M."/>
            <person name="Op den Camp H."/>
            <person name="Overmann J."/>
            <person name="Amann R."/>
            <person name="Jetten M.S.M."/>
            <person name="Mascher T."/>
            <person name="Medema M.H."/>
            <person name="Devos D.P."/>
            <person name="Kaster A.-K."/>
            <person name="Ovreas L."/>
            <person name="Rohde M."/>
            <person name="Galperin M.Y."/>
            <person name="Jogler C."/>
        </authorList>
    </citation>
    <scope>NUCLEOTIDE SEQUENCE [LARGE SCALE GENOMIC DNA]</scope>
    <source>
        <strain evidence="1 2">Pan153</strain>
    </source>
</reference>
<dbReference type="Pfam" id="PF13599">
    <property type="entry name" value="Pentapeptide_4"/>
    <property type="match status" value="1"/>
</dbReference>
<protein>
    <submittedName>
        <fullName evidence="1">Pentapeptide repeats (8 copies)</fullName>
    </submittedName>
</protein>